<proteinExistence type="predicted"/>
<keyword evidence="3" id="KW-1185">Reference proteome</keyword>
<reference evidence="2" key="2">
    <citation type="submission" date="2020-09" db="EMBL/GenBank/DDBJ databases">
        <authorList>
            <person name="Sun Q."/>
            <person name="Zhou Y."/>
        </authorList>
    </citation>
    <scope>NUCLEOTIDE SEQUENCE</scope>
    <source>
        <strain evidence="2">CGMCC 1.6333</strain>
    </source>
</reference>
<sequence length="320" mass="35649">MEQPKDLGKRVSIIDLFDLELEQRTGSYVLHEEELTLIETSASPSIPHLLEGLDKLQIDPKEIKYIIVTHIHLDHAGGVGLLLESCPNASVIVHLRGERHLADPTRLIQGAKAVYGETFDGLFDPILPVPENRLITKEDGEKLKIGKDRTLTFLDTPGHAKHHFSIHDSYSNGVFTGDTIGILYPIDKTNGIELVLPTTSPNQFDPDVMLNSLKKIEKLDVDTIYFGHYGPTQKPKAAYQQLRSWLPKFVDVAETVIAANPGGNFDEKVEAIFQGLTSMVSKGIVEMGIEPNEELNKHIKLDLQICAMGLADYLEKKKKK</sequence>
<dbReference type="SUPFAM" id="SSF56281">
    <property type="entry name" value="Metallo-hydrolase/oxidoreductase"/>
    <property type="match status" value="1"/>
</dbReference>
<gene>
    <name evidence="2" type="ORF">GCM10011351_07740</name>
</gene>
<dbReference type="Proteomes" id="UP000618460">
    <property type="component" value="Unassembled WGS sequence"/>
</dbReference>
<dbReference type="InterPro" id="IPR001279">
    <property type="entry name" value="Metallo-B-lactamas"/>
</dbReference>
<dbReference type="AlphaFoldDB" id="A0A917TI83"/>
<name>A0A917TI83_9BACI</name>
<protein>
    <submittedName>
        <fullName evidence="2">MBL fold metallo-hydrolase</fullName>
    </submittedName>
</protein>
<dbReference type="InterPro" id="IPR050855">
    <property type="entry name" value="NDM-1-like"/>
</dbReference>
<feature type="domain" description="Metallo-beta-lactamase" evidence="1">
    <location>
        <begin position="23"/>
        <end position="228"/>
    </location>
</feature>
<reference evidence="2" key="1">
    <citation type="journal article" date="2014" name="Int. J. Syst. Evol. Microbiol.">
        <title>Complete genome sequence of Corynebacterium casei LMG S-19264T (=DSM 44701T), isolated from a smear-ripened cheese.</title>
        <authorList>
            <consortium name="US DOE Joint Genome Institute (JGI-PGF)"/>
            <person name="Walter F."/>
            <person name="Albersmeier A."/>
            <person name="Kalinowski J."/>
            <person name="Ruckert C."/>
        </authorList>
    </citation>
    <scope>NUCLEOTIDE SEQUENCE</scope>
    <source>
        <strain evidence="2">CGMCC 1.6333</strain>
    </source>
</reference>
<dbReference type="Gene3D" id="3.60.15.10">
    <property type="entry name" value="Ribonuclease Z/Hydroxyacylglutathione hydrolase-like"/>
    <property type="match status" value="1"/>
</dbReference>
<dbReference type="CDD" id="cd07726">
    <property type="entry name" value="ST1585-like_MBL-fold"/>
    <property type="match status" value="1"/>
</dbReference>
<dbReference type="PANTHER" id="PTHR42951:SF22">
    <property type="entry name" value="METALLO BETA-LACTAMASE SUPERFAMILY LIPOPROTEIN"/>
    <property type="match status" value="1"/>
</dbReference>
<organism evidence="2 3">
    <name type="scientific">Paraliobacillus quinghaiensis</name>
    <dbReference type="NCBI Taxonomy" id="470815"/>
    <lineage>
        <taxon>Bacteria</taxon>
        <taxon>Bacillati</taxon>
        <taxon>Bacillota</taxon>
        <taxon>Bacilli</taxon>
        <taxon>Bacillales</taxon>
        <taxon>Bacillaceae</taxon>
        <taxon>Paraliobacillus</taxon>
    </lineage>
</organism>
<evidence type="ECO:0000313" key="3">
    <source>
        <dbReference type="Proteomes" id="UP000618460"/>
    </source>
</evidence>
<accession>A0A917TI83</accession>
<evidence type="ECO:0000259" key="1">
    <source>
        <dbReference type="SMART" id="SM00849"/>
    </source>
</evidence>
<dbReference type="PANTHER" id="PTHR42951">
    <property type="entry name" value="METALLO-BETA-LACTAMASE DOMAIN-CONTAINING"/>
    <property type="match status" value="1"/>
</dbReference>
<dbReference type="RefSeq" id="WP_117153163.1">
    <property type="nucleotide sequence ID" value="NZ_BMLG01000002.1"/>
</dbReference>
<evidence type="ECO:0000313" key="2">
    <source>
        <dbReference type="EMBL" id="GGM24422.1"/>
    </source>
</evidence>
<dbReference type="Pfam" id="PF00753">
    <property type="entry name" value="Lactamase_B"/>
    <property type="match status" value="1"/>
</dbReference>
<dbReference type="EMBL" id="BMLG01000002">
    <property type="protein sequence ID" value="GGM24422.1"/>
    <property type="molecule type" value="Genomic_DNA"/>
</dbReference>
<dbReference type="SMART" id="SM00849">
    <property type="entry name" value="Lactamase_B"/>
    <property type="match status" value="1"/>
</dbReference>
<dbReference type="InterPro" id="IPR036866">
    <property type="entry name" value="RibonucZ/Hydroxyglut_hydro"/>
</dbReference>
<dbReference type="InterPro" id="IPR037482">
    <property type="entry name" value="ST1585_MBL-fold"/>
</dbReference>
<comment type="caution">
    <text evidence="2">The sequence shown here is derived from an EMBL/GenBank/DDBJ whole genome shotgun (WGS) entry which is preliminary data.</text>
</comment>
<dbReference type="OrthoDB" id="9761531at2"/>